<evidence type="ECO:0000259" key="1">
    <source>
        <dbReference type="Pfam" id="PF18478"/>
    </source>
</evidence>
<reference evidence="2" key="2">
    <citation type="submission" date="2021-04" db="EMBL/GenBank/DDBJ databases">
        <title>Isolation and genomic analysis of the ibuprofen-degrading bacterium Sphingomonas strain MPO218.</title>
        <authorList>
            <person name="Aulestia M."/>
            <person name="Flores A."/>
            <person name="Mangas E.L."/>
            <person name="Perez-Pulido A.J."/>
            <person name="Santero E."/>
            <person name="Camacho E.M."/>
        </authorList>
    </citation>
    <scope>NUCLEOTIDE SEQUENCE</scope>
    <source>
        <strain evidence="2">MPO218</strain>
    </source>
</reference>
<dbReference type="InterPro" id="IPR041375">
    <property type="entry name" value="VapC45_PIN-like"/>
</dbReference>
<accession>A0A975HCX5</accession>
<sequence length="145" mass="16063">MQAVNQIALGEGFELTSVLKEGFKGSTDVHWITAFAADGGEAILTADTDFLKQPPQVQAVERTGVRVIHLPSAWANASRAIQAGHLMIWWQRIEAQLKAMKPRECYTTPFSISDAVSLKKIAIDFQGMNKKVKKAQRASRIDPNR</sequence>
<dbReference type="EMBL" id="CP059319">
    <property type="protein sequence ID" value="QTH20805.1"/>
    <property type="molecule type" value="Genomic_DNA"/>
</dbReference>
<reference evidence="2" key="1">
    <citation type="submission" date="2020-07" db="EMBL/GenBank/DDBJ databases">
        <authorList>
            <person name="Camacho E."/>
        </authorList>
    </citation>
    <scope>NUCLEOTIDE SEQUENCE</scope>
    <source>
        <strain evidence="2">MPO218</strain>
    </source>
</reference>
<organism evidence="2 3">
    <name type="scientific">Rhizorhabdus wittichii</name>
    <dbReference type="NCBI Taxonomy" id="160791"/>
    <lineage>
        <taxon>Bacteria</taxon>
        <taxon>Pseudomonadati</taxon>
        <taxon>Pseudomonadota</taxon>
        <taxon>Alphaproteobacteria</taxon>
        <taxon>Sphingomonadales</taxon>
        <taxon>Sphingomonadaceae</taxon>
        <taxon>Rhizorhabdus</taxon>
    </lineage>
</organism>
<name>A0A975HCX5_9SPHN</name>
<dbReference type="Pfam" id="PF18478">
    <property type="entry name" value="PIN_10"/>
    <property type="match status" value="1"/>
</dbReference>
<feature type="domain" description="VapC45 PIN like" evidence="1">
    <location>
        <begin position="2"/>
        <end position="71"/>
    </location>
</feature>
<dbReference type="AlphaFoldDB" id="A0A975HCX5"/>
<protein>
    <recommendedName>
        <fullName evidence="1">VapC45 PIN like domain-containing protein</fullName>
    </recommendedName>
</protein>
<dbReference type="Proteomes" id="UP000664914">
    <property type="component" value="Chromosome"/>
</dbReference>
<gene>
    <name evidence="2" type="ORF">HRJ34_21150</name>
</gene>
<evidence type="ECO:0000313" key="2">
    <source>
        <dbReference type="EMBL" id="QTH20805.1"/>
    </source>
</evidence>
<evidence type="ECO:0000313" key="3">
    <source>
        <dbReference type="Proteomes" id="UP000664914"/>
    </source>
</evidence>
<proteinExistence type="predicted"/>